<feature type="non-terminal residue" evidence="2">
    <location>
        <position position="115"/>
    </location>
</feature>
<proteinExistence type="predicted"/>
<reference evidence="2 3" key="1">
    <citation type="submission" date="2018-06" db="EMBL/GenBank/DDBJ databases">
        <title>Comparative genomics reveals the genomic features of Rhizophagus irregularis, R. cerebriforme, R. diaphanum and Gigaspora rosea, and their symbiotic lifestyle signature.</title>
        <authorList>
            <person name="Morin E."/>
            <person name="San Clemente H."/>
            <person name="Chen E.C.H."/>
            <person name="De La Providencia I."/>
            <person name="Hainaut M."/>
            <person name="Kuo A."/>
            <person name="Kohler A."/>
            <person name="Murat C."/>
            <person name="Tang N."/>
            <person name="Roy S."/>
            <person name="Loubradou J."/>
            <person name="Henrissat B."/>
            <person name="Grigoriev I.V."/>
            <person name="Corradi N."/>
            <person name="Roux C."/>
            <person name="Martin F.M."/>
        </authorList>
    </citation>
    <scope>NUCLEOTIDE SEQUENCE [LARGE SCALE GENOMIC DNA]</scope>
    <source>
        <strain evidence="2 3">DAOM 227022</strain>
    </source>
</reference>
<organism evidence="2 3">
    <name type="scientific">Glomus cerebriforme</name>
    <dbReference type="NCBI Taxonomy" id="658196"/>
    <lineage>
        <taxon>Eukaryota</taxon>
        <taxon>Fungi</taxon>
        <taxon>Fungi incertae sedis</taxon>
        <taxon>Mucoromycota</taxon>
        <taxon>Glomeromycotina</taxon>
        <taxon>Glomeromycetes</taxon>
        <taxon>Glomerales</taxon>
        <taxon>Glomeraceae</taxon>
        <taxon>Glomus</taxon>
    </lineage>
</organism>
<keyword evidence="1" id="KW-0175">Coiled coil</keyword>
<dbReference type="AlphaFoldDB" id="A0A397T9Y4"/>
<sequence length="115" mass="13976">EEKKKFQDEINNYKLLCNNLQEKYNKEFNEEKNQHQIVVKELNEEIKDIKERNARDVQQIEQKHQNKINSQKEKINQLQQSLEKNTLLKDEASNLKNTQIQLTQSFEEEKKKFQD</sequence>
<dbReference type="EMBL" id="QKYT01000088">
    <property type="protein sequence ID" value="RIA94159.1"/>
    <property type="molecule type" value="Genomic_DNA"/>
</dbReference>
<protein>
    <submittedName>
        <fullName evidence="2">Uncharacterized protein</fullName>
    </submittedName>
</protein>
<dbReference type="Proteomes" id="UP000265703">
    <property type="component" value="Unassembled WGS sequence"/>
</dbReference>
<keyword evidence="3" id="KW-1185">Reference proteome</keyword>
<evidence type="ECO:0000313" key="3">
    <source>
        <dbReference type="Proteomes" id="UP000265703"/>
    </source>
</evidence>
<name>A0A397T9Y4_9GLOM</name>
<gene>
    <name evidence="2" type="ORF">C1645_760733</name>
</gene>
<accession>A0A397T9Y4</accession>
<evidence type="ECO:0000313" key="2">
    <source>
        <dbReference type="EMBL" id="RIA94159.1"/>
    </source>
</evidence>
<comment type="caution">
    <text evidence="2">The sequence shown here is derived from an EMBL/GenBank/DDBJ whole genome shotgun (WGS) entry which is preliminary data.</text>
</comment>
<feature type="coiled-coil region" evidence="1">
    <location>
        <begin position="3"/>
        <end position="98"/>
    </location>
</feature>
<feature type="non-terminal residue" evidence="2">
    <location>
        <position position="1"/>
    </location>
</feature>
<evidence type="ECO:0000256" key="1">
    <source>
        <dbReference type="SAM" id="Coils"/>
    </source>
</evidence>